<evidence type="ECO:0000256" key="5">
    <source>
        <dbReference type="ARBA" id="ARBA00022989"/>
    </source>
</evidence>
<dbReference type="PANTHER" id="PTHR22811">
    <property type="entry name" value="TRANSMEMBRANE EMP24 DOMAIN-CONTAINING PROTEIN"/>
    <property type="match status" value="1"/>
</dbReference>
<reference evidence="10" key="1">
    <citation type="submission" date="2013-07" db="EMBL/GenBank/DDBJ databases">
        <title>The Genome Sequence of Cryptococcus bestiolae CBS10118.</title>
        <authorList>
            <consortium name="The Broad Institute Genome Sequencing Platform"/>
            <person name="Cuomo C."/>
            <person name="Litvintseva A."/>
            <person name="Chen Y."/>
            <person name="Heitman J."/>
            <person name="Sun S."/>
            <person name="Springer D."/>
            <person name="Dromer F."/>
            <person name="Young S.K."/>
            <person name="Zeng Q."/>
            <person name="Gargeya S."/>
            <person name="Fitzgerald M."/>
            <person name="Abouelleil A."/>
            <person name="Alvarado L."/>
            <person name="Berlin A.M."/>
            <person name="Chapman S.B."/>
            <person name="Dewar J."/>
            <person name="Goldberg J."/>
            <person name="Griggs A."/>
            <person name="Gujja S."/>
            <person name="Hansen M."/>
            <person name="Howarth C."/>
            <person name="Imamovic A."/>
            <person name="Larimer J."/>
            <person name="McCowan C."/>
            <person name="Murphy C."/>
            <person name="Pearson M."/>
            <person name="Priest M."/>
            <person name="Roberts A."/>
            <person name="Saif S."/>
            <person name="Shea T."/>
            <person name="Sykes S."/>
            <person name="Wortman J."/>
            <person name="Nusbaum C."/>
            <person name="Birren B."/>
        </authorList>
    </citation>
    <scope>NUCLEOTIDE SEQUENCE [LARGE SCALE GENOMIC DNA]</scope>
    <source>
        <strain evidence="10">CBS 10118</strain>
    </source>
</reference>
<comment type="subcellular location">
    <subcellularLocation>
        <location evidence="1 7">Membrane</location>
        <topology evidence="1 7">Single-pass type I membrane protein</topology>
    </subcellularLocation>
</comment>
<dbReference type="InterPro" id="IPR015720">
    <property type="entry name" value="Emp24-like"/>
</dbReference>
<dbReference type="EMBL" id="KI894020">
    <property type="protein sequence ID" value="OCF26521.1"/>
    <property type="molecule type" value="Genomic_DNA"/>
</dbReference>
<evidence type="ECO:0000256" key="1">
    <source>
        <dbReference type="ARBA" id="ARBA00004479"/>
    </source>
</evidence>
<keyword evidence="3 7" id="KW-0812">Transmembrane</keyword>
<dbReference type="STRING" id="1296100.A0A1B9G695"/>
<dbReference type="PROSITE" id="PS50866">
    <property type="entry name" value="GOLD"/>
    <property type="match status" value="1"/>
</dbReference>
<dbReference type="VEuPathDB" id="FungiDB:I302_04207"/>
<reference evidence="10" key="2">
    <citation type="submission" date="2014-01" db="EMBL/GenBank/DDBJ databases">
        <title>Evolution of pathogenesis and genome organization in the Tremellales.</title>
        <authorList>
            <person name="Cuomo C."/>
            <person name="Litvintseva A."/>
            <person name="Heitman J."/>
            <person name="Chen Y."/>
            <person name="Sun S."/>
            <person name="Springer D."/>
            <person name="Dromer F."/>
            <person name="Young S."/>
            <person name="Zeng Q."/>
            <person name="Chapman S."/>
            <person name="Gujja S."/>
            <person name="Saif S."/>
            <person name="Birren B."/>
        </authorList>
    </citation>
    <scope>NUCLEOTIDE SEQUENCE</scope>
    <source>
        <strain evidence="10">CBS 10118</strain>
    </source>
</reference>
<organism evidence="10">
    <name type="scientific">Kwoniella bestiolae CBS 10118</name>
    <dbReference type="NCBI Taxonomy" id="1296100"/>
    <lineage>
        <taxon>Eukaryota</taxon>
        <taxon>Fungi</taxon>
        <taxon>Dikarya</taxon>
        <taxon>Basidiomycota</taxon>
        <taxon>Agaricomycotina</taxon>
        <taxon>Tremellomycetes</taxon>
        <taxon>Tremellales</taxon>
        <taxon>Cryptococcaceae</taxon>
        <taxon>Kwoniella</taxon>
    </lineage>
</organism>
<proteinExistence type="inferred from homology"/>
<evidence type="ECO:0000256" key="2">
    <source>
        <dbReference type="ARBA" id="ARBA00007104"/>
    </source>
</evidence>
<dbReference type="GeneID" id="30208606"/>
<gene>
    <name evidence="10" type="ORF">I302_04207</name>
</gene>
<accession>A0A1B9G695</accession>
<evidence type="ECO:0000256" key="7">
    <source>
        <dbReference type="RuleBase" id="RU003827"/>
    </source>
</evidence>
<keyword evidence="5" id="KW-1133">Transmembrane helix</keyword>
<evidence type="ECO:0000259" key="9">
    <source>
        <dbReference type="PROSITE" id="PS50866"/>
    </source>
</evidence>
<dbReference type="Pfam" id="PF01105">
    <property type="entry name" value="EMP24_GP25L"/>
    <property type="match status" value="1"/>
</dbReference>
<evidence type="ECO:0000313" key="10">
    <source>
        <dbReference type="EMBL" id="OCF26521.1"/>
    </source>
</evidence>
<feature type="signal peptide" evidence="8">
    <location>
        <begin position="1"/>
        <end position="20"/>
    </location>
</feature>
<dbReference type="OrthoDB" id="3427at2759"/>
<dbReference type="KEGG" id="kbi:30208606"/>
<dbReference type="InterPro" id="IPR009038">
    <property type="entry name" value="GOLD_dom"/>
</dbReference>
<evidence type="ECO:0000256" key="8">
    <source>
        <dbReference type="SAM" id="SignalP"/>
    </source>
</evidence>
<dbReference type="GO" id="GO:0016020">
    <property type="term" value="C:membrane"/>
    <property type="evidence" value="ECO:0007669"/>
    <property type="project" value="UniProtKB-SubCell"/>
</dbReference>
<comment type="similarity">
    <text evidence="2 7">Belongs to the EMP24/GP25L family.</text>
</comment>
<feature type="chain" id="PRO_5008626761" evidence="8">
    <location>
        <begin position="21"/>
        <end position="216"/>
    </location>
</feature>
<evidence type="ECO:0000256" key="6">
    <source>
        <dbReference type="ARBA" id="ARBA00023136"/>
    </source>
</evidence>
<keyword evidence="6" id="KW-0472">Membrane</keyword>
<evidence type="ECO:0000256" key="4">
    <source>
        <dbReference type="ARBA" id="ARBA00022729"/>
    </source>
</evidence>
<sequence length="216" mass="24459">MRISLSSTILALPLISAVNALHFYFESNEKRCFMEELPSDTIVEGHYKAYIWDEPANLWKMDQDVGIHVAVEELSSGHTVVNTRGPPDGRFTFTSHEPGDHNICLHSNITGGWLTNQHIKLYLDINVGSSRPDAEADSSHVTTLSSKIRELNNKVVDIQREQRYMREVEATFRDASELTNSRAVWWSLLQIGVLVGAGIWQMRYLKVSRVCCAVLE</sequence>
<keyword evidence="4 8" id="KW-0732">Signal</keyword>
<dbReference type="AlphaFoldDB" id="A0A1B9G695"/>
<evidence type="ECO:0000256" key="3">
    <source>
        <dbReference type="ARBA" id="ARBA00022692"/>
    </source>
</evidence>
<dbReference type="RefSeq" id="XP_019047591.2">
    <property type="nucleotide sequence ID" value="XM_019190843.2"/>
</dbReference>
<name>A0A1B9G695_9TREE</name>
<feature type="domain" description="GOLD" evidence="9">
    <location>
        <begin position="30"/>
        <end position="127"/>
    </location>
</feature>
<protein>
    <submittedName>
        <fullName evidence="10">Eclair-PA</fullName>
    </submittedName>
</protein>
<dbReference type="SMART" id="SM01190">
    <property type="entry name" value="EMP24_GP25L"/>
    <property type="match status" value="1"/>
</dbReference>